<keyword evidence="11" id="KW-0378">Hydrolase</keyword>
<reference evidence="12" key="1">
    <citation type="journal article" date="2010" name="Nat. Biotechnol.">
        <title>Draft genome sequence of the oilseed species Ricinus communis.</title>
        <authorList>
            <person name="Chan A.P."/>
            <person name="Crabtree J."/>
            <person name="Zhao Q."/>
            <person name="Lorenzi H."/>
            <person name="Orvis J."/>
            <person name="Puiu D."/>
            <person name="Melake-Berhan A."/>
            <person name="Jones K.M."/>
            <person name="Redman J."/>
            <person name="Chen G."/>
            <person name="Cahoon E.B."/>
            <person name="Gedil M."/>
            <person name="Stanke M."/>
            <person name="Haas B.J."/>
            <person name="Wortman J.R."/>
            <person name="Fraser-Liggett C.M."/>
            <person name="Ravel J."/>
            <person name="Rabinowicz P.D."/>
        </authorList>
    </citation>
    <scope>NUCLEOTIDE SEQUENCE [LARGE SCALE GENOMIC DNA]</scope>
    <source>
        <strain evidence="12">cv. Hale</strain>
    </source>
</reference>
<dbReference type="Proteomes" id="UP000008311">
    <property type="component" value="Unassembled WGS sequence"/>
</dbReference>
<dbReference type="InterPro" id="IPR002182">
    <property type="entry name" value="NB-ARC"/>
</dbReference>
<keyword evidence="5" id="KW-0067">ATP-binding</keyword>
<proteinExistence type="predicted"/>
<protein>
    <submittedName>
        <fullName evidence="11">ATP binding protein, putative</fullName>
        <ecNumber evidence="11">3.1.3.16</ecNumber>
    </submittedName>
</protein>
<dbReference type="GO" id="GO:0051707">
    <property type="term" value="P:response to other organism"/>
    <property type="evidence" value="ECO:0007669"/>
    <property type="project" value="UniProtKB-ARBA"/>
</dbReference>
<dbReference type="GO" id="GO:0006952">
    <property type="term" value="P:defense response"/>
    <property type="evidence" value="ECO:0007669"/>
    <property type="project" value="UniProtKB-KW"/>
</dbReference>
<dbReference type="InterPro" id="IPR056789">
    <property type="entry name" value="LRR_R13L1-DRL21"/>
</dbReference>
<dbReference type="Pfam" id="PF23598">
    <property type="entry name" value="LRR_14"/>
    <property type="match status" value="1"/>
</dbReference>
<sequence length="978" mass="111853">MAEAVPYGIATEILCKLGSSLFQEIGSFYGVKKDLQKLENTLSTVKAALLDAEERQEKSHLVQDWIRKLKDAVFDADDLLDAAATRASQLQLETHGRRIKKVCESFLSPELLAFRYKMNHEIKDITKRLNRTADDMAKFNFRERVVDLQVGYRERGQTHSFVLTSEVIGRDENKEDIVKILVSPGNEDNCSIIPIVGIGGLGKTTLAQFVYNDERVVKFFEKRIWVCVTEDFDVELVVRKILSSMTNCELGNLDMDLLQIRLRENLNNKLYLLVLDDMWNENLERWIHLKNLLVGGANGSKILVTTRSRKVASVMGVDSSYLLKGLTEEESWTLFKKITFRGRLEKVDANLEAIGKRMLERCKGVPLAIKTLGSVLQFKKEGYSISKNQLIQLWMAQGYILSSSGNQNLEEIGDQYFSDLLLRHLQQVKGLRTFLLPVNDRWINESNQATLISSFRRLRVLDMHCLGIEKLPCTIGQLKHLRYLDISNNDLIESLPGCICDLHNLQTLLLSRCERLEQLPRDIRKLINLRHLVIIKCPRLQHMPQGLEELTFLRTLSRFIVPRDKRAGSDRAKLNELNGLNLLRGSIWLKNLECLIDSASESKKANLKGKIYLQFLGLQWSPVEVDDRTRDETLLENLQPHPNLKHLWVEGYGGLKLSCWLSSLIILLELLYESVTNAEYGSNDTTSLSAPTKAFFPSLQELRLYRLPNFKGWQRREFSNENDAKTATLPAGNDQYLRHLFPCLLQLTIERCSNLTLMPVFPHLESLHLINSSVKVTAASVFFTFPSSISPFSRIQFLCIDKSVDLECLPKEGLHNLTSLKTLQISNCPRLMFLSPGINFLTQLSSLEIYNCGILNLFDDKGIMWQGFRGLCHLTIDYLPQLFYLPEGLQRVTALQELRILSCYNLVSLPEWIKNFSSLQELEISDCSSLKSLPEGIHELVSLKKLKIAEGPNSSDTWQRNTGKDWSKIFRIPETRNR</sequence>
<dbReference type="InterPro" id="IPR041118">
    <property type="entry name" value="Rx_N"/>
</dbReference>
<evidence type="ECO:0000259" key="7">
    <source>
        <dbReference type="Pfam" id="PF18052"/>
    </source>
</evidence>
<keyword evidence="3" id="KW-0547">Nucleotide-binding</keyword>
<dbReference type="InterPro" id="IPR032675">
    <property type="entry name" value="LRR_dom_sf"/>
</dbReference>
<name>B9SVH3_RICCO</name>
<feature type="domain" description="R13L1/DRL21-like LRR repeat region" evidence="10">
    <location>
        <begin position="887"/>
        <end position="949"/>
    </location>
</feature>
<keyword evidence="12" id="KW-1185">Reference proteome</keyword>
<dbReference type="GO" id="GO:0005524">
    <property type="term" value="F:ATP binding"/>
    <property type="evidence" value="ECO:0007669"/>
    <property type="project" value="UniProtKB-KW"/>
</dbReference>
<dbReference type="GO" id="GO:0004722">
    <property type="term" value="F:protein serine/threonine phosphatase activity"/>
    <property type="evidence" value="ECO:0007669"/>
    <property type="project" value="UniProtKB-EC"/>
</dbReference>
<evidence type="ECO:0000256" key="2">
    <source>
        <dbReference type="ARBA" id="ARBA00022737"/>
    </source>
</evidence>
<dbReference type="Gene3D" id="3.40.50.300">
    <property type="entry name" value="P-loop containing nucleotide triphosphate hydrolases"/>
    <property type="match status" value="1"/>
</dbReference>
<dbReference type="Pfam" id="PF00931">
    <property type="entry name" value="NB-ARC"/>
    <property type="match status" value="1"/>
</dbReference>
<dbReference type="InterPro" id="IPR055414">
    <property type="entry name" value="LRR_R13L4/SHOC2-like"/>
</dbReference>
<dbReference type="PRINTS" id="PR00364">
    <property type="entry name" value="DISEASERSIST"/>
</dbReference>
<dbReference type="SUPFAM" id="SSF52540">
    <property type="entry name" value="P-loop containing nucleoside triphosphate hydrolases"/>
    <property type="match status" value="1"/>
</dbReference>
<evidence type="ECO:0000256" key="3">
    <source>
        <dbReference type="ARBA" id="ARBA00022741"/>
    </source>
</evidence>
<keyword evidence="1" id="KW-0433">Leucine-rich repeat</keyword>
<dbReference type="Pfam" id="PF18052">
    <property type="entry name" value="Rx_N"/>
    <property type="match status" value="1"/>
</dbReference>
<dbReference type="InterPro" id="IPR042197">
    <property type="entry name" value="Apaf_helical"/>
</dbReference>
<dbReference type="AlphaFoldDB" id="B9SVH3"/>
<organism evidence="11 12">
    <name type="scientific">Ricinus communis</name>
    <name type="common">Castor bean</name>
    <dbReference type="NCBI Taxonomy" id="3988"/>
    <lineage>
        <taxon>Eukaryota</taxon>
        <taxon>Viridiplantae</taxon>
        <taxon>Streptophyta</taxon>
        <taxon>Embryophyta</taxon>
        <taxon>Tracheophyta</taxon>
        <taxon>Spermatophyta</taxon>
        <taxon>Magnoliopsida</taxon>
        <taxon>eudicotyledons</taxon>
        <taxon>Gunneridae</taxon>
        <taxon>Pentapetalae</taxon>
        <taxon>rosids</taxon>
        <taxon>fabids</taxon>
        <taxon>Malpighiales</taxon>
        <taxon>Euphorbiaceae</taxon>
        <taxon>Acalyphoideae</taxon>
        <taxon>Acalypheae</taxon>
        <taxon>Ricinus</taxon>
    </lineage>
</organism>
<dbReference type="PANTHER" id="PTHR36766">
    <property type="entry name" value="PLANT BROAD-SPECTRUM MILDEW RESISTANCE PROTEIN RPW8"/>
    <property type="match status" value="1"/>
</dbReference>
<dbReference type="SUPFAM" id="SSF52058">
    <property type="entry name" value="L domain-like"/>
    <property type="match status" value="1"/>
</dbReference>
<dbReference type="InterPro" id="IPR027417">
    <property type="entry name" value="P-loop_NTPase"/>
</dbReference>
<dbReference type="Gene3D" id="3.80.10.10">
    <property type="entry name" value="Ribonuclease Inhibitor"/>
    <property type="match status" value="2"/>
</dbReference>
<evidence type="ECO:0000259" key="10">
    <source>
        <dbReference type="Pfam" id="PF25019"/>
    </source>
</evidence>
<feature type="domain" description="Disease resistance N-terminal" evidence="7">
    <location>
        <begin position="13"/>
        <end position="94"/>
    </location>
</feature>
<dbReference type="GO" id="GO:0043531">
    <property type="term" value="F:ADP binding"/>
    <property type="evidence" value="ECO:0007669"/>
    <property type="project" value="InterPro"/>
</dbReference>
<feature type="domain" description="NB-ARC" evidence="6">
    <location>
        <begin position="172"/>
        <end position="344"/>
    </location>
</feature>
<dbReference type="SUPFAM" id="SSF52047">
    <property type="entry name" value="RNI-like"/>
    <property type="match status" value="1"/>
</dbReference>
<dbReference type="PANTHER" id="PTHR36766:SF40">
    <property type="entry name" value="DISEASE RESISTANCE PROTEIN RGA3"/>
    <property type="match status" value="1"/>
</dbReference>
<evidence type="ECO:0000256" key="1">
    <source>
        <dbReference type="ARBA" id="ARBA00022614"/>
    </source>
</evidence>
<evidence type="ECO:0000259" key="9">
    <source>
        <dbReference type="Pfam" id="PF23598"/>
    </source>
</evidence>
<dbReference type="Gene3D" id="1.20.5.4130">
    <property type="match status" value="1"/>
</dbReference>
<dbReference type="EC" id="3.1.3.16" evidence="11"/>
<evidence type="ECO:0000259" key="8">
    <source>
        <dbReference type="Pfam" id="PF23559"/>
    </source>
</evidence>
<evidence type="ECO:0000313" key="12">
    <source>
        <dbReference type="Proteomes" id="UP000008311"/>
    </source>
</evidence>
<accession>B9SVH3</accession>
<dbReference type="Gene3D" id="1.10.8.430">
    <property type="entry name" value="Helical domain of apoptotic protease-activating factors"/>
    <property type="match status" value="1"/>
</dbReference>
<dbReference type="EMBL" id="EQ974168">
    <property type="protein sequence ID" value="EEF32397.1"/>
    <property type="molecule type" value="Genomic_DNA"/>
</dbReference>
<dbReference type="Pfam" id="PF23559">
    <property type="entry name" value="WHD_DRP"/>
    <property type="match status" value="1"/>
</dbReference>
<dbReference type="InterPro" id="IPR058922">
    <property type="entry name" value="WHD_DRP"/>
</dbReference>
<dbReference type="Pfam" id="PF25019">
    <property type="entry name" value="LRR_R13L1-DRL21"/>
    <property type="match status" value="1"/>
</dbReference>
<dbReference type="InParanoid" id="B9SVH3"/>
<evidence type="ECO:0000256" key="4">
    <source>
        <dbReference type="ARBA" id="ARBA00022821"/>
    </source>
</evidence>
<evidence type="ECO:0000259" key="6">
    <source>
        <dbReference type="Pfam" id="PF00931"/>
    </source>
</evidence>
<gene>
    <name evidence="11" type="ORF">RCOM_1264710</name>
</gene>
<dbReference type="eggNOG" id="KOG4658">
    <property type="taxonomic scope" value="Eukaryota"/>
</dbReference>
<keyword evidence="2" id="KW-0677">Repeat</keyword>
<evidence type="ECO:0000256" key="5">
    <source>
        <dbReference type="ARBA" id="ARBA00022840"/>
    </source>
</evidence>
<feature type="domain" description="Disease resistance R13L4/SHOC-2-like LRR" evidence="9">
    <location>
        <begin position="448"/>
        <end position="771"/>
    </location>
</feature>
<evidence type="ECO:0000313" key="11">
    <source>
        <dbReference type="EMBL" id="EEF32397.1"/>
    </source>
</evidence>
<feature type="domain" description="Disease resistance protein winged helix" evidence="8">
    <location>
        <begin position="381"/>
        <end position="427"/>
    </location>
</feature>
<dbReference type="FunFam" id="3.40.50.300:FF:001091">
    <property type="entry name" value="Probable disease resistance protein At1g61300"/>
    <property type="match status" value="1"/>
</dbReference>
<keyword evidence="4" id="KW-0611">Plant defense</keyword>